<evidence type="ECO:0000259" key="3">
    <source>
        <dbReference type="PROSITE" id="PS50879"/>
    </source>
</evidence>
<dbReference type="InterPro" id="IPR043502">
    <property type="entry name" value="DNA/RNA_pol_sf"/>
</dbReference>
<keyword evidence="4" id="KW-0808">Transferase</keyword>
<dbReference type="InterPro" id="IPR036397">
    <property type="entry name" value="RNaseH_sf"/>
</dbReference>
<evidence type="ECO:0000313" key="4">
    <source>
        <dbReference type="EMBL" id="KAF7373478.1"/>
    </source>
</evidence>
<dbReference type="PROSITE" id="PS50878">
    <property type="entry name" value="RT_POL"/>
    <property type="match status" value="1"/>
</dbReference>
<dbReference type="Pfam" id="PF00078">
    <property type="entry name" value="RVT_1"/>
    <property type="match status" value="1"/>
</dbReference>
<dbReference type="InterPro" id="IPR005135">
    <property type="entry name" value="Endo/exonuclease/phosphatase"/>
</dbReference>
<sequence>MDTSDPEALTPRVMTYYQRQNDFTVTLRSDLAKDPDIQVVEVAQQGAPTVTFVNLYNNTTQREPAAERVRALTITHDEPTVYLGDTNLHHEEWSCEDKRSNASSRRFLEWMTEDDQGPQATLLNAKGEITYTPHDATKASSVIDLTFVNSTAAAADTIKDWVIDPSMSYGLKEVKQEDWAGAFRKALEAERTDIDPIMEEGNPVTDVQLDAAAEAITRAMQTATAEVGKKKSNSPNAKPWWNVDLGKAASNLSAAQTELKEYETRHAARSTVLRARKISGGFRGWSKGGRNYPMPTINRGEGRTPAVTHEDKCEALREELFQPPPKLDAEYHPDLTSIHADDLPYEEVTKTESSTHNIIRWAWTVASEEIYILMKRCLANGHHLKSWRRAIAVALRKPRKPDYSKPRAYRLIQLLECLGKDLEKIVARRLDYLAGRYNLIPPNQFGGRSNSSTMDALLTFTNDVQAAWNHGKVTTALTFDIKGYFDFVNHERLLCELRRKRIPLQYVKWTAAFLSDRQAAVCIDGRRGPMKKVENGIPQGSPVSPILSSFYSSELLEAFESTHQETRAANNIIPDAPTKTGIVLYVDDGKIYVSSDSLDTNTTLLAKDYAKVQRITKSMGLDTDDAKLELQHYTRQKGDKSPCIRLPSTNGTMMTVTPSVTVKWLGVYLDRRLSFRKHVETLCARAANTVNGLTMLSNTVRGLSQVHLRHLYKACVIPVMTYASAVWWTGFKYHEKELERVQRKALRLNCAAFRTTPITALEIEASVPPIRLTLDQLGRNAAIRLNKLAVNSPIIQRLPDGWRGEKAPSAAPPLPPTPERISPYLTPPWRRTPTSFDGRYNVSGTNAMEKEDAAKAHKERIRNLGDNPAHILIYTDGSQMALHRVKRVGAGVVIYHMGNEIFAGSAGLGSAAEVYDGEMEALTLAAGRVERLVKEDRSIHHLHFFADNTAALATICDPKPRAGQTYAHKFHGIMCAFLDKDPANTVEVAWSPGHCDILGNERADELAKAGIKLATTNRGTRSYALRKSKERVLKVWKKEWKKSPKTGHYAIANRFPPALKPTKHFKELSGKREVFGRLMQCRTGHGFFGEYYNRFVFSESVDCECGEAFQTREHLLCECPRYEDQRHVLRETSRDLSLPEILGTKDGIAALAKFLEASGAFTKTGKPRRETELPTFEDEPDPQSDEEDEGG</sequence>
<dbReference type="Proteomes" id="UP000623467">
    <property type="component" value="Unassembled WGS sequence"/>
</dbReference>
<reference evidence="4" key="1">
    <citation type="submission" date="2020-05" db="EMBL/GenBank/DDBJ databases">
        <title>Mycena genomes resolve the evolution of fungal bioluminescence.</title>
        <authorList>
            <person name="Tsai I.J."/>
        </authorList>
    </citation>
    <scope>NUCLEOTIDE SEQUENCE</scope>
    <source>
        <strain evidence="4">160909Yilan</strain>
    </source>
</reference>
<dbReference type="SUPFAM" id="SSF53098">
    <property type="entry name" value="Ribonuclease H-like"/>
    <property type="match status" value="1"/>
</dbReference>
<dbReference type="Pfam" id="PF14529">
    <property type="entry name" value="Exo_endo_phos_2"/>
    <property type="match status" value="1"/>
</dbReference>
<dbReference type="Gene3D" id="3.60.10.10">
    <property type="entry name" value="Endonuclease/exonuclease/phosphatase"/>
    <property type="match status" value="1"/>
</dbReference>
<feature type="domain" description="RNase H type-1" evidence="3">
    <location>
        <begin position="867"/>
        <end position="1012"/>
    </location>
</feature>
<dbReference type="InterPro" id="IPR002156">
    <property type="entry name" value="RNaseH_domain"/>
</dbReference>
<dbReference type="GO" id="GO:0004523">
    <property type="term" value="F:RNA-DNA hybrid ribonuclease activity"/>
    <property type="evidence" value="ECO:0007669"/>
    <property type="project" value="InterPro"/>
</dbReference>
<keyword evidence="4" id="KW-0695">RNA-directed DNA polymerase</keyword>
<dbReference type="GO" id="GO:0003964">
    <property type="term" value="F:RNA-directed DNA polymerase activity"/>
    <property type="evidence" value="ECO:0007669"/>
    <property type="project" value="UniProtKB-KW"/>
</dbReference>
<dbReference type="AlphaFoldDB" id="A0A8H6Z700"/>
<name>A0A8H6Z700_9AGAR</name>
<protein>
    <submittedName>
        <fullName evidence="4">Reverse transcriptase from mobile element jockey protein</fullName>
    </submittedName>
</protein>
<dbReference type="SUPFAM" id="SSF56672">
    <property type="entry name" value="DNA/RNA polymerases"/>
    <property type="match status" value="1"/>
</dbReference>
<evidence type="ECO:0000256" key="1">
    <source>
        <dbReference type="SAM" id="MobiDB-lite"/>
    </source>
</evidence>
<dbReference type="InterPro" id="IPR036691">
    <property type="entry name" value="Endo/exonu/phosph_ase_sf"/>
</dbReference>
<accession>A0A8H6Z700</accession>
<gene>
    <name evidence="4" type="ORF">MSAN_00557500</name>
</gene>
<dbReference type="SUPFAM" id="SSF56219">
    <property type="entry name" value="DNase I-like"/>
    <property type="match status" value="1"/>
</dbReference>
<keyword evidence="5" id="KW-1185">Reference proteome</keyword>
<dbReference type="Gene3D" id="3.30.420.10">
    <property type="entry name" value="Ribonuclease H-like superfamily/Ribonuclease H"/>
    <property type="match status" value="1"/>
</dbReference>
<feature type="domain" description="Reverse transcriptase" evidence="2">
    <location>
        <begin position="376"/>
        <end position="669"/>
    </location>
</feature>
<dbReference type="PROSITE" id="PS50879">
    <property type="entry name" value="RNASE_H_1"/>
    <property type="match status" value="1"/>
</dbReference>
<dbReference type="OrthoDB" id="3230070at2759"/>
<feature type="region of interest" description="Disordered" evidence="1">
    <location>
        <begin position="801"/>
        <end position="828"/>
    </location>
</feature>
<dbReference type="CDD" id="cd09276">
    <property type="entry name" value="Rnase_HI_RT_non_LTR"/>
    <property type="match status" value="1"/>
</dbReference>
<evidence type="ECO:0000259" key="2">
    <source>
        <dbReference type="PROSITE" id="PS50878"/>
    </source>
</evidence>
<dbReference type="GO" id="GO:0003676">
    <property type="term" value="F:nucleic acid binding"/>
    <property type="evidence" value="ECO:0007669"/>
    <property type="project" value="InterPro"/>
</dbReference>
<dbReference type="InterPro" id="IPR012337">
    <property type="entry name" value="RNaseH-like_sf"/>
</dbReference>
<evidence type="ECO:0000313" key="5">
    <source>
        <dbReference type="Proteomes" id="UP000623467"/>
    </source>
</evidence>
<keyword evidence="4" id="KW-0548">Nucleotidyltransferase</keyword>
<feature type="compositionally biased region" description="Acidic residues" evidence="1">
    <location>
        <begin position="1175"/>
        <end position="1191"/>
    </location>
</feature>
<dbReference type="InterPro" id="IPR000477">
    <property type="entry name" value="RT_dom"/>
</dbReference>
<dbReference type="EMBL" id="JACAZH010000003">
    <property type="protein sequence ID" value="KAF7373478.1"/>
    <property type="molecule type" value="Genomic_DNA"/>
</dbReference>
<dbReference type="PANTHER" id="PTHR33481">
    <property type="entry name" value="REVERSE TRANSCRIPTASE"/>
    <property type="match status" value="1"/>
</dbReference>
<proteinExistence type="predicted"/>
<comment type="caution">
    <text evidence="4">The sequence shown here is derived from an EMBL/GenBank/DDBJ whole genome shotgun (WGS) entry which is preliminary data.</text>
</comment>
<dbReference type="PANTHER" id="PTHR33481:SF1">
    <property type="entry name" value="ENDONUCLEASE_EXONUCLEASE_PHOSPHATASE DOMAIN-CONTAINING PROTEIN-RELATED"/>
    <property type="match status" value="1"/>
</dbReference>
<dbReference type="CDD" id="cd01650">
    <property type="entry name" value="RT_nLTR_like"/>
    <property type="match status" value="1"/>
</dbReference>
<feature type="region of interest" description="Disordered" evidence="1">
    <location>
        <begin position="1162"/>
        <end position="1191"/>
    </location>
</feature>
<organism evidence="4 5">
    <name type="scientific">Mycena sanguinolenta</name>
    <dbReference type="NCBI Taxonomy" id="230812"/>
    <lineage>
        <taxon>Eukaryota</taxon>
        <taxon>Fungi</taxon>
        <taxon>Dikarya</taxon>
        <taxon>Basidiomycota</taxon>
        <taxon>Agaricomycotina</taxon>
        <taxon>Agaricomycetes</taxon>
        <taxon>Agaricomycetidae</taxon>
        <taxon>Agaricales</taxon>
        <taxon>Marasmiineae</taxon>
        <taxon>Mycenaceae</taxon>
        <taxon>Mycena</taxon>
    </lineage>
</organism>